<feature type="region of interest" description="Disordered" evidence="1">
    <location>
        <begin position="80"/>
        <end position="121"/>
    </location>
</feature>
<feature type="compositionally biased region" description="Polar residues" evidence="1">
    <location>
        <begin position="81"/>
        <end position="108"/>
    </location>
</feature>
<evidence type="ECO:0000313" key="3">
    <source>
        <dbReference type="Proteomes" id="UP001165121"/>
    </source>
</evidence>
<accession>A0A9W7D0W6</accession>
<protein>
    <submittedName>
        <fullName evidence="2">Unnamed protein product</fullName>
    </submittedName>
</protein>
<comment type="caution">
    <text evidence="2">The sequence shown here is derived from an EMBL/GenBank/DDBJ whole genome shotgun (WGS) entry which is preliminary data.</text>
</comment>
<feature type="compositionally biased region" description="Basic and acidic residues" evidence="1">
    <location>
        <begin position="111"/>
        <end position="121"/>
    </location>
</feature>
<evidence type="ECO:0000256" key="1">
    <source>
        <dbReference type="SAM" id="MobiDB-lite"/>
    </source>
</evidence>
<gene>
    <name evidence="2" type="ORF">Pfra01_002169800</name>
</gene>
<organism evidence="2 3">
    <name type="scientific">Phytophthora fragariaefolia</name>
    <dbReference type="NCBI Taxonomy" id="1490495"/>
    <lineage>
        <taxon>Eukaryota</taxon>
        <taxon>Sar</taxon>
        <taxon>Stramenopiles</taxon>
        <taxon>Oomycota</taxon>
        <taxon>Peronosporomycetes</taxon>
        <taxon>Peronosporales</taxon>
        <taxon>Peronosporaceae</taxon>
        <taxon>Phytophthora</taxon>
    </lineage>
</organism>
<keyword evidence="3" id="KW-1185">Reference proteome</keyword>
<proteinExistence type="predicted"/>
<dbReference type="Proteomes" id="UP001165121">
    <property type="component" value="Unassembled WGS sequence"/>
</dbReference>
<sequence>MFRNSKNEGLTKIAPAVAENNAVASGNGTSITVAASADTAAVENQQPVQDLDTSSGLVKRYQNDVGADHGRMYHQLRAMASEQQPKSLANVTQQKPTEISEHPLTNQPLMHDQRNADERKL</sequence>
<evidence type="ECO:0000313" key="2">
    <source>
        <dbReference type="EMBL" id="GMF52810.1"/>
    </source>
</evidence>
<dbReference type="AlphaFoldDB" id="A0A9W7D0W6"/>
<name>A0A9W7D0W6_9STRA</name>
<dbReference type="EMBL" id="BSXT01003149">
    <property type="protein sequence ID" value="GMF52810.1"/>
    <property type="molecule type" value="Genomic_DNA"/>
</dbReference>
<reference evidence="2" key="1">
    <citation type="submission" date="2023-04" db="EMBL/GenBank/DDBJ databases">
        <title>Phytophthora fragariaefolia NBRC 109709.</title>
        <authorList>
            <person name="Ichikawa N."/>
            <person name="Sato H."/>
            <person name="Tonouchi N."/>
        </authorList>
    </citation>
    <scope>NUCLEOTIDE SEQUENCE</scope>
    <source>
        <strain evidence="2">NBRC 109709</strain>
    </source>
</reference>